<organism evidence="2 3">
    <name type="scientific">Kitasatospora griseola</name>
    <name type="common">Streptomyces griseolosporeus</name>
    <dbReference type="NCBI Taxonomy" id="2064"/>
    <lineage>
        <taxon>Bacteria</taxon>
        <taxon>Bacillati</taxon>
        <taxon>Actinomycetota</taxon>
        <taxon>Actinomycetes</taxon>
        <taxon>Kitasatosporales</taxon>
        <taxon>Streptomycetaceae</taxon>
        <taxon>Kitasatospora</taxon>
    </lineage>
</organism>
<keyword evidence="3" id="KW-1185">Reference proteome</keyword>
<dbReference type="AlphaFoldDB" id="A0A0D0Q3B2"/>
<feature type="coiled-coil region" evidence="1">
    <location>
        <begin position="71"/>
        <end position="105"/>
    </location>
</feature>
<dbReference type="STRING" id="2064.TR51_06590"/>
<evidence type="ECO:0000256" key="1">
    <source>
        <dbReference type="SAM" id="Coils"/>
    </source>
</evidence>
<dbReference type="PATRIC" id="fig|2064.6.peg.1450"/>
<dbReference type="OrthoDB" id="4338705at2"/>
<dbReference type="RefSeq" id="WP_043908799.1">
    <property type="nucleotide sequence ID" value="NZ_JXZB01000001.1"/>
</dbReference>
<accession>A0A0D0Q3B2</accession>
<evidence type="ECO:0000313" key="2">
    <source>
        <dbReference type="EMBL" id="KIQ67047.1"/>
    </source>
</evidence>
<name>A0A0D0Q3B2_KITGR</name>
<sequence>MSEQQIRDGNGKFLRTLAGAERQARAADLRSQGLSYRKIAAQMAGEGSATPGYDVKSAYRDVRSALDAVVRESAEQALAVALQQLDDALERLLDARDRLNGQRNQIIELMGHNHSTVSHGKVVYDEVSGEPVPDDEFQLKAHDRLLRVEMLLETNEGRIQANGESRRRLLGLDQPAKTQVSGGVTYQVIGIDPEELR</sequence>
<protein>
    <submittedName>
        <fullName evidence="2">Uncharacterized protein</fullName>
    </submittedName>
</protein>
<keyword evidence="1" id="KW-0175">Coiled coil</keyword>
<reference evidence="2 3" key="1">
    <citation type="submission" date="2015-02" db="EMBL/GenBank/DDBJ databases">
        <title>Draft genome sequence of Kitasatospora griseola MF730-N6, a bafilomycin, terpentecin and satosporin producer.</title>
        <authorList>
            <person name="Arens J.C."/>
            <person name="Haltli B."/>
            <person name="Kerr R.G."/>
        </authorList>
    </citation>
    <scope>NUCLEOTIDE SEQUENCE [LARGE SCALE GENOMIC DNA]</scope>
    <source>
        <strain evidence="2 3">MF730-N6</strain>
    </source>
</reference>
<proteinExistence type="predicted"/>
<gene>
    <name evidence="2" type="ORF">TR51_06590</name>
</gene>
<dbReference type="Proteomes" id="UP000032066">
    <property type="component" value="Unassembled WGS sequence"/>
</dbReference>
<comment type="caution">
    <text evidence="2">The sequence shown here is derived from an EMBL/GenBank/DDBJ whole genome shotgun (WGS) entry which is preliminary data.</text>
</comment>
<evidence type="ECO:0000313" key="3">
    <source>
        <dbReference type="Proteomes" id="UP000032066"/>
    </source>
</evidence>
<dbReference type="EMBL" id="JXZB01000001">
    <property type="protein sequence ID" value="KIQ67047.1"/>
    <property type="molecule type" value="Genomic_DNA"/>
</dbReference>